<feature type="binding site" evidence="10">
    <location>
        <position position="211"/>
    </location>
    <ligand>
        <name>Zn(2+)</name>
        <dbReference type="ChEBI" id="CHEBI:29105"/>
        <label>1</label>
        <note>catalytic</note>
    </ligand>
</feature>
<dbReference type="Gene3D" id="3.60.15.10">
    <property type="entry name" value="Ribonuclease Z/Hydroxyacylglutathione hydrolase-like"/>
    <property type="match status" value="1"/>
</dbReference>
<dbReference type="SUPFAM" id="SSF56281">
    <property type="entry name" value="Metallo-hydrolase/oxidoreductase"/>
    <property type="match status" value="1"/>
</dbReference>
<sequence length="306" mass="34541">MKITFLGTGAGLPSKDRNTQTTVLDLNPLSNEYWLFDAGEAAQHRILNTNIKLGKLTTIFITHLHGDHLFGLPGLLTSRSFQGGEGRPLKVIGPRGIKLYVETTLMLTGSHLNYPLEVLELNGGEVLTINKVSVNVQPLKHGISSLGYRLKFPPKEGRLKQQKLLTAGIEPGPIYKEFKTRPVVTYNGEEYITEDYKEHPEPGKVIAFFGDTMPVETERLLADHADVMIHESTYLDGDHELSHKYFHSHIDDVIQLAAECHVKMTLINHVSNRYTKDDIEALTHQLKNSHPEFNFQITEDYLSYEI</sequence>
<dbReference type="Proteomes" id="UP000294802">
    <property type="component" value="Unassembled WGS sequence"/>
</dbReference>
<feature type="binding site" evidence="10">
    <location>
        <position position="211"/>
    </location>
    <ligand>
        <name>Zn(2+)</name>
        <dbReference type="ChEBI" id="CHEBI:29105"/>
        <label>2</label>
        <note>catalytic</note>
    </ligand>
</feature>
<keyword evidence="3 10" id="KW-0819">tRNA processing</keyword>
<evidence type="ECO:0000256" key="2">
    <source>
        <dbReference type="ARBA" id="ARBA00012477"/>
    </source>
</evidence>
<evidence type="ECO:0000313" key="12">
    <source>
        <dbReference type="Proteomes" id="UP000294802"/>
    </source>
</evidence>
<keyword evidence="7 10" id="KW-0378">Hydrolase</keyword>
<dbReference type="OrthoDB" id="9800940at2"/>
<evidence type="ECO:0000256" key="10">
    <source>
        <dbReference type="HAMAP-Rule" id="MF_01818"/>
    </source>
</evidence>
<comment type="function">
    <text evidence="9 10">Zinc phosphodiesterase, which displays some tRNA 3'-processing endonuclease activity. Probably involved in tRNA maturation, by removing a 3'-trailer from precursor tRNA.</text>
</comment>
<dbReference type="HAMAP" id="MF_01818">
    <property type="entry name" value="RNase_Z_BN"/>
    <property type="match status" value="1"/>
</dbReference>
<evidence type="ECO:0000256" key="9">
    <source>
        <dbReference type="ARBA" id="ARBA00057812"/>
    </source>
</evidence>
<dbReference type="PANTHER" id="PTHR46018">
    <property type="entry name" value="ZINC PHOSPHODIESTERASE ELAC PROTEIN 1"/>
    <property type="match status" value="1"/>
</dbReference>
<keyword evidence="12" id="KW-1185">Reference proteome</keyword>
<evidence type="ECO:0000256" key="7">
    <source>
        <dbReference type="ARBA" id="ARBA00022801"/>
    </source>
</evidence>
<evidence type="ECO:0000256" key="1">
    <source>
        <dbReference type="ARBA" id="ARBA00011738"/>
    </source>
</evidence>
<feature type="binding site" evidence="10">
    <location>
        <position position="68"/>
    </location>
    <ligand>
        <name>Zn(2+)</name>
        <dbReference type="ChEBI" id="CHEBI:29105"/>
        <label>2</label>
        <note>catalytic</note>
    </ligand>
</feature>
<accession>A0A4R6BXR1</accession>
<dbReference type="CDD" id="cd07717">
    <property type="entry name" value="RNaseZ_ZiPD-like_MBL-fold"/>
    <property type="match status" value="1"/>
</dbReference>
<evidence type="ECO:0000256" key="6">
    <source>
        <dbReference type="ARBA" id="ARBA00022759"/>
    </source>
</evidence>
<comment type="cofactor">
    <cofactor evidence="10">
        <name>Zn(2+)</name>
        <dbReference type="ChEBI" id="CHEBI:29105"/>
    </cofactor>
    <text evidence="10">Binds 2 Zn(2+) ions.</text>
</comment>
<dbReference type="Pfam" id="PF23023">
    <property type="entry name" value="Anti-Pycsar_Apyc1"/>
    <property type="match status" value="1"/>
</dbReference>
<evidence type="ECO:0000256" key="3">
    <source>
        <dbReference type="ARBA" id="ARBA00022694"/>
    </source>
</evidence>
<dbReference type="InterPro" id="IPR036866">
    <property type="entry name" value="RibonucZ/Hydroxyglut_hydro"/>
</dbReference>
<comment type="caution">
    <text evidence="11">The sequence shown here is derived from an EMBL/GenBank/DDBJ whole genome shotgun (WGS) entry which is preliminary data.</text>
</comment>
<dbReference type="GO" id="GO:0008270">
    <property type="term" value="F:zinc ion binding"/>
    <property type="evidence" value="ECO:0007669"/>
    <property type="project" value="UniProtKB-UniRule"/>
</dbReference>
<comment type="catalytic activity">
    <reaction evidence="10">
        <text>Endonucleolytic cleavage of RNA, removing extra 3' nucleotides from tRNA precursor, generating 3' termini of tRNAs. A 3'-hydroxy group is left at the tRNA terminus and a 5'-phosphoryl group is left at the trailer molecule.</text>
        <dbReference type="EC" id="3.1.26.11"/>
    </reaction>
</comment>
<proteinExistence type="inferred from homology"/>
<dbReference type="PANTHER" id="PTHR46018:SF2">
    <property type="entry name" value="ZINC PHOSPHODIESTERASE ELAC PROTEIN 1"/>
    <property type="match status" value="1"/>
</dbReference>
<feature type="binding site" evidence="10">
    <location>
        <position position="63"/>
    </location>
    <ligand>
        <name>Zn(2+)</name>
        <dbReference type="ChEBI" id="CHEBI:29105"/>
        <label>1</label>
        <note>catalytic</note>
    </ligand>
</feature>
<keyword evidence="4 10" id="KW-0540">Nuclease</keyword>
<feature type="active site" description="Proton acceptor" evidence="10">
    <location>
        <position position="67"/>
    </location>
</feature>
<keyword evidence="5 10" id="KW-0479">Metal-binding</keyword>
<protein>
    <recommendedName>
        <fullName evidence="2 10">Ribonuclease Z</fullName>
        <shortName evidence="10">RNase Z</shortName>
        <ecNumber evidence="2 10">3.1.26.11</ecNumber>
    </recommendedName>
    <alternativeName>
        <fullName evidence="10">tRNA 3 endonuclease</fullName>
    </alternativeName>
    <alternativeName>
        <fullName evidence="10">tRNase Z</fullName>
    </alternativeName>
</protein>
<dbReference type="EMBL" id="SCWB01000001">
    <property type="protein sequence ID" value="TDM13184.1"/>
    <property type="molecule type" value="Genomic_DNA"/>
</dbReference>
<dbReference type="EC" id="3.1.26.11" evidence="2 10"/>
<evidence type="ECO:0000256" key="8">
    <source>
        <dbReference type="ARBA" id="ARBA00022833"/>
    </source>
</evidence>
<feature type="binding site" evidence="10">
    <location>
        <position position="67"/>
    </location>
    <ligand>
        <name>Zn(2+)</name>
        <dbReference type="ChEBI" id="CHEBI:29105"/>
        <label>2</label>
        <note>catalytic</note>
    </ligand>
</feature>
<reference evidence="11 12" key="1">
    <citation type="submission" date="2019-01" db="EMBL/GenBank/DDBJ databases">
        <title>Draft genome sequences of the type strains of six Macrococcus species.</title>
        <authorList>
            <person name="Mazhar S."/>
            <person name="Altermann E."/>
            <person name="Hill C."/>
            <person name="Mcauliffe O."/>
        </authorList>
    </citation>
    <scope>NUCLEOTIDE SEQUENCE [LARGE SCALE GENOMIC DNA]</scope>
    <source>
        <strain evidence="11 12">CCM4815</strain>
    </source>
</reference>
<dbReference type="FunFam" id="3.60.15.10:FF:000002">
    <property type="entry name" value="Ribonuclease Z"/>
    <property type="match status" value="1"/>
</dbReference>
<evidence type="ECO:0000313" key="11">
    <source>
        <dbReference type="EMBL" id="TDM13184.1"/>
    </source>
</evidence>
<feature type="binding site" evidence="10">
    <location>
        <position position="65"/>
    </location>
    <ligand>
        <name>Zn(2+)</name>
        <dbReference type="ChEBI" id="CHEBI:29105"/>
        <label>1</label>
        <note>catalytic</note>
    </ligand>
</feature>
<keyword evidence="8 10" id="KW-0862">Zinc</keyword>
<evidence type="ECO:0000256" key="5">
    <source>
        <dbReference type="ARBA" id="ARBA00022723"/>
    </source>
</evidence>
<dbReference type="AlphaFoldDB" id="A0A4R6BXR1"/>
<dbReference type="InterPro" id="IPR013471">
    <property type="entry name" value="RNase_Z/BN"/>
</dbReference>
<gene>
    <name evidence="10" type="primary">rnz</name>
    <name evidence="11" type="ORF">ERX29_00855</name>
</gene>
<evidence type="ECO:0000256" key="4">
    <source>
        <dbReference type="ARBA" id="ARBA00022722"/>
    </source>
</evidence>
<dbReference type="GO" id="GO:0042781">
    <property type="term" value="F:3'-tRNA processing endoribonuclease activity"/>
    <property type="evidence" value="ECO:0007669"/>
    <property type="project" value="UniProtKB-UniRule"/>
</dbReference>
<name>A0A4R6BXR1_9STAP</name>
<organism evidence="11 12">
    <name type="scientific">Macrococcus lamae</name>
    <dbReference type="NCBI Taxonomy" id="198484"/>
    <lineage>
        <taxon>Bacteria</taxon>
        <taxon>Bacillati</taxon>
        <taxon>Bacillota</taxon>
        <taxon>Bacilli</taxon>
        <taxon>Bacillales</taxon>
        <taxon>Staphylococcaceae</taxon>
        <taxon>Macrococcus</taxon>
    </lineage>
</organism>
<comment type="subunit">
    <text evidence="1 10">Homodimer.</text>
</comment>
<feature type="binding site" evidence="10">
    <location>
        <position position="269"/>
    </location>
    <ligand>
        <name>Zn(2+)</name>
        <dbReference type="ChEBI" id="CHEBI:29105"/>
        <label>2</label>
        <note>catalytic</note>
    </ligand>
</feature>
<feature type="binding site" evidence="10">
    <location>
        <position position="141"/>
    </location>
    <ligand>
        <name>Zn(2+)</name>
        <dbReference type="ChEBI" id="CHEBI:29105"/>
        <label>1</label>
        <note>catalytic</note>
    </ligand>
</feature>
<dbReference type="RefSeq" id="WP_133442787.1">
    <property type="nucleotide sequence ID" value="NZ_SCWB01000001.1"/>
</dbReference>
<dbReference type="GO" id="GO:0042802">
    <property type="term" value="F:identical protein binding"/>
    <property type="evidence" value="ECO:0007669"/>
    <property type="project" value="UniProtKB-ARBA"/>
</dbReference>
<keyword evidence="6 10" id="KW-0255">Endonuclease</keyword>
<comment type="similarity">
    <text evidence="10">Belongs to the RNase Z family.</text>
</comment>